<dbReference type="InterPro" id="IPR011528">
    <property type="entry name" value="NERD"/>
</dbReference>
<proteinExistence type="predicted"/>
<sequence>MRKEKFLNPIWQNYGHIKALKGYLGEHYNYQSIIAFSSRSTLKFEDDFSSARVIQIPQLNKVIKESLKRQISEVELRGVNKALEQLVIHDGKQKRMVHKQHVEAIRDKQREKATIKPVVKKAPFIEANTELCPKCGGQLSIKKGKYGSFYGCSGYPSCK</sequence>
<dbReference type="PROSITE" id="PS50965">
    <property type="entry name" value="NERD"/>
    <property type="match status" value="1"/>
</dbReference>
<evidence type="ECO:0000313" key="3">
    <source>
        <dbReference type="Proteomes" id="UP000324517"/>
    </source>
</evidence>
<dbReference type="InterPro" id="IPR013498">
    <property type="entry name" value="Topo_IA_Znf"/>
</dbReference>
<evidence type="ECO:0000313" key="2">
    <source>
        <dbReference type="EMBL" id="TYS72459.1"/>
    </source>
</evidence>
<protein>
    <recommendedName>
        <fullName evidence="1">NERD domain-containing protein</fullName>
    </recommendedName>
</protein>
<dbReference type="GO" id="GO:0003677">
    <property type="term" value="F:DNA binding"/>
    <property type="evidence" value="ECO:0007669"/>
    <property type="project" value="InterPro"/>
</dbReference>
<dbReference type="Proteomes" id="UP000324517">
    <property type="component" value="Unassembled WGS sequence"/>
</dbReference>
<dbReference type="GO" id="GO:0005694">
    <property type="term" value="C:chromosome"/>
    <property type="evidence" value="ECO:0007669"/>
    <property type="project" value="InterPro"/>
</dbReference>
<dbReference type="OrthoDB" id="5782056at2"/>
<gene>
    <name evidence="2" type="ORF">FZC75_10965</name>
</gene>
<dbReference type="SUPFAM" id="SSF57783">
    <property type="entry name" value="Zinc beta-ribbon"/>
    <property type="match status" value="1"/>
</dbReference>
<dbReference type="GO" id="GO:0003916">
    <property type="term" value="F:DNA topoisomerase activity"/>
    <property type="evidence" value="ECO:0007669"/>
    <property type="project" value="InterPro"/>
</dbReference>
<comment type="caution">
    <text evidence="2">The sequence shown here is derived from an EMBL/GenBank/DDBJ whole genome shotgun (WGS) entry which is preliminary data.</text>
</comment>
<organism evidence="2 3">
    <name type="scientific">Sutcliffiella horikoshii</name>
    <dbReference type="NCBI Taxonomy" id="79883"/>
    <lineage>
        <taxon>Bacteria</taxon>
        <taxon>Bacillati</taxon>
        <taxon>Bacillota</taxon>
        <taxon>Bacilli</taxon>
        <taxon>Bacillales</taxon>
        <taxon>Bacillaceae</taxon>
        <taxon>Sutcliffiella</taxon>
    </lineage>
</organism>
<dbReference type="EMBL" id="VTET01000004">
    <property type="protein sequence ID" value="TYS72459.1"/>
    <property type="molecule type" value="Genomic_DNA"/>
</dbReference>
<feature type="domain" description="NERD" evidence="1">
    <location>
        <begin position="1"/>
        <end position="43"/>
    </location>
</feature>
<accession>A0A5D4TAZ2</accession>
<dbReference type="AlphaFoldDB" id="A0A5D4TAZ2"/>
<dbReference type="GO" id="GO:0006265">
    <property type="term" value="P:DNA topological change"/>
    <property type="evidence" value="ECO:0007669"/>
    <property type="project" value="InterPro"/>
</dbReference>
<evidence type="ECO:0000259" key="1">
    <source>
        <dbReference type="PROSITE" id="PS50965"/>
    </source>
</evidence>
<dbReference type="Gene3D" id="3.30.65.10">
    <property type="entry name" value="Bacterial Topoisomerase I, domain 1"/>
    <property type="match status" value="1"/>
</dbReference>
<dbReference type="Pfam" id="PF01396">
    <property type="entry name" value="Zn_ribbon_Top1"/>
    <property type="match status" value="1"/>
</dbReference>
<reference evidence="2 3" key="1">
    <citation type="submission" date="2019-08" db="EMBL/GenBank/DDBJ databases">
        <title>Bacillus genomes from the desert of Cuatro Cienegas, Coahuila.</title>
        <authorList>
            <person name="Olmedo-Alvarez G."/>
        </authorList>
    </citation>
    <scope>NUCLEOTIDE SEQUENCE [LARGE SCALE GENOMIC DNA]</scope>
    <source>
        <strain evidence="2 3">CH98b_3T</strain>
    </source>
</reference>
<name>A0A5D4TAZ2_9BACI</name>